<evidence type="ECO:0000313" key="7">
    <source>
        <dbReference type="Proteomes" id="UP001595847"/>
    </source>
</evidence>
<accession>A0ABV8FWT6</accession>
<evidence type="ECO:0000256" key="2">
    <source>
        <dbReference type="ARBA" id="ARBA00022448"/>
    </source>
</evidence>
<comment type="caution">
    <text evidence="6">The sequence shown here is derived from an EMBL/GenBank/DDBJ whole genome shotgun (WGS) entry which is preliminary data.</text>
</comment>
<evidence type="ECO:0000256" key="3">
    <source>
        <dbReference type="ARBA" id="ARBA00022741"/>
    </source>
</evidence>
<dbReference type="PROSITE" id="PS00211">
    <property type="entry name" value="ABC_TRANSPORTER_1"/>
    <property type="match status" value="1"/>
</dbReference>
<protein>
    <submittedName>
        <fullName evidence="6">ATP-binding cassette domain-containing protein</fullName>
    </submittedName>
</protein>
<dbReference type="PANTHER" id="PTHR43776:SF7">
    <property type="entry name" value="D,D-DIPEPTIDE TRANSPORT ATP-BINDING PROTEIN DDPF-RELATED"/>
    <property type="match status" value="1"/>
</dbReference>
<feature type="domain" description="ABC transporter" evidence="5">
    <location>
        <begin position="7"/>
        <end position="253"/>
    </location>
</feature>
<dbReference type="Gene3D" id="3.40.50.300">
    <property type="entry name" value="P-loop containing nucleotide triphosphate hydrolases"/>
    <property type="match status" value="1"/>
</dbReference>
<dbReference type="InterPro" id="IPR027417">
    <property type="entry name" value="P-loop_NTPase"/>
</dbReference>
<dbReference type="GO" id="GO:0005524">
    <property type="term" value="F:ATP binding"/>
    <property type="evidence" value="ECO:0007669"/>
    <property type="project" value="UniProtKB-KW"/>
</dbReference>
<keyword evidence="3" id="KW-0547">Nucleotide-binding</keyword>
<dbReference type="InterPro" id="IPR003439">
    <property type="entry name" value="ABC_transporter-like_ATP-bd"/>
</dbReference>
<proteinExistence type="inferred from homology"/>
<dbReference type="Pfam" id="PF00005">
    <property type="entry name" value="ABC_tran"/>
    <property type="match status" value="1"/>
</dbReference>
<dbReference type="InterPro" id="IPR017871">
    <property type="entry name" value="ABC_transporter-like_CS"/>
</dbReference>
<dbReference type="InterPro" id="IPR013563">
    <property type="entry name" value="Oligopep_ABC_C"/>
</dbReference>
<reference evidence="7" key="1">
    <citation type="journal article" date="2019" name="Int. J. Syst. Evol. Microbiol.">
        <title>The Global Catalogue of Microorganisms (GCM) 10K type strain sequencing project: providing services to taxonomists for standard genome sequencing and annotation.</title>
        <authorList>
            <consortium name="The Broad Institute Genomics Platform"/>
            <consortium name="The Broad Institute Genome Sequencing Center for Infectious Disease"/>
            <person name="Wu L."/>
            <person name="Ma J."/>
        </authorList>
    </citation>
    <scope>NUCLEOTIDE SEQUENCE [LARGE SCALE GENOMIC DNA]</scope>
    <source>
        <strain evidence="7">TBRC 1826</strain>
    </source>
</reference>
<dbReference type="Proteomes" id="UP001595847">
    <property type="component" value="Unassembled WGS sequence"/>
</dbReference>
<organism evidence="6 7">
    <name type="scientific">Nocardiopsis sediminis</name>
    <dbReference type="NCBI Taxonomy" id="1778267"/>
    <lineage>
        <taxon>Bacteria</taxon>
        <taxon>Bacillati</taxon>
        <taxon>Actinomycetota</taxon>
        <taxon>Actinomycetes</taxon>
        <taxon>Streptosporangiales</taxon>
        <taxon>Nocardiopsidaceae</taxon>
        <taxon>Nocardiopsis</taxon>
    </lineage>
</organism>
<gene>
    <name evidence="6" type="ORF">ACFOVU_25750</name>
</gene>
<dbReference type="Pfam" id="PF08352">
    <property type="entry name" value="oligo_HPY"/>
    <property type="match status" value="1"/>
</dbReference>
<keyword evidence="4 6" id="KW-0067">ATP-binding</keyword>
<evidence type="ECO:0000259" key="5">
    <source>
        <dbReference type="PROSITE" id="PS50893"/>
    </source>
</evidence>
<evidence type="ECO:0000256" key="4">
    <source>
        <dbReference type="ARBA" id="ARBA00022840"/>
    </source>
</evidence>
<dbReference type="SMART" id="SM00382">
    <property type="entry name" value="AAA"/>
    <property type="match status" value="1"/>
</dbReference>
<dbReference type="InterPro" id="IPR050319">
    <property type="entry name" value="ABC_transp_ATP-bind"/>
</dbReference>
<dbReference type="RefSeq" id="WP_378537719.1">
    <property type="nucleotide sequence ID" value="NZ_JBHSBH010000015.1"/>
</dbReference>
<sequence length="268" mass="28248">MPPIPLLEVCDLVVRYPARRRTAAPVTAVDGVSLAVAPGETLALVGESGSGKSSTMAAALMLRRPDAGSVRFEGRELTGLPEAELRAVRPAMQPVFQDPFGALSPRLRVRDSVAEPIRAQGRWTREEGPAEVEGLLRKVGLDPGLGGRLPGDLSGGQCQRVGIARALASRPKLLILDEPVSALDPSVRAGVVNLLTGLQRGSGLGYLFISHDLALVRHVAHRVAVMRHGRIVESGPAEQVLTEPEHPYTRLLLSASGPMDTAAGKAAG</sequence>
<evidence type="ECO:0000256" key="1">
    <source>
        <dbReference type="ARBA" id="ARBA00005417"/>
    </source>
</evidence>
<keyword evidence="7" id="KW-1185">Reference proteome</keyword>
<dbReference type="PANTHER" id="PTHR43776">
    <property type="entry name" value="TRANSPORT ATP-BINDING PROTEIN"/>
    <property type="match status" value="1"/>
</dbReference>
<dbReference type="PROSITE" id="PS50893">
    <property type="entry name" value="ABC_TRANSPORTER_2"/>
    <property type="match status" value="1"/>
</dbReference>
<evidence type="ECO:0000313" key="6">
    <source>
        <dbReference type="EMBL" id="MFC3999341.1"/>
    </source>
</evidence>
<keyword evidence="2" id="KW-0813">Transport</keyword>
<name>A0ABV8FWT6_9ACTN</name>
<dbReference type="SUPFAM" id="SSF52540">
    <property type="entry name" value="P-loop containing nucleoside triphosphate hydrolases"/>
    <property type="match status" value="1"/>
</dbReference>
<comment type="similarity">
    <text evidence="1">Belongs to the ABC transporter superfamily.</text>
</comment>
<dbReference type="CDD" id="cd03257">
    <property type="entry name" value="ABC_NikE_OppD_transporters"/>
    <property type="match status" value="1"/>
</dbReference>
<dbReference type="InterPro" id="IPR003593">
    <property type="entry name" value="AAA+_ATPase"/>
</dbReference>
<dbReference type="EMBL" id="JBHSBH010000015">
    <property type="protein sequence ID" value="MFC3999341.1"/>
    <property type="molecule type" value="Genomic_DNA"/>
</dbReference>